<feature type="domain" description="DUF4097" evidence="1">
    <location>
        <begin position="14"/>
        <end position="228"/>
    </location>
</feature>
<evidence type="ECO:0000313" key="3">
    <source>
        <dbReference type="Proteomes" id="UP000659904"/>
    </source>
</evidence>
<sequence>MPTFDTPEPITVSLSVIAADIRIVASERTDTVIEVRPANNSPKSVRIAEQTRVEYADGRLLVKTPKHLNTLLGRPGSLDVEIHLPAGSALDGDTGMGDLHVDGPLGDCRFTTGYGRLYFGQTGHLRANTGAGEVSADRVLGDAELTTGAGRTRIGLVAGNAVIKSSTGGCEVGTITGTGRINGADGPITVGRAVADLSAKTANGDVTVERAEAGLTAKTAYGDIRVGAAVRGTHVLETSAGRIDVGIPTGTAAWLDLRSTGTVRNSLDNVPGPEESDERVEVRARTSWGDILIHRS</sequence>
<protein>
    <recommendedName>
        <fullName evidence="1">DUF4097 domain-containing protein</fullName>
    </recommendedName>
</protein>
<comment type="caution">
    <text evidence="2">The sequence shown here is derived from an EMBL/GenBank/DDBJ whole genome shotgun (WGS) entry which is preliminary data.</text>
</comment>
<dbReference type="Proteomes" id="UP000659904">
    <property type="component" value="Unassembled WGS sequence"/>
</dbReference>
<proteinExistence type="predicted"/>
<keyword evidence="3" id="KW-1185">Reference proteome</keyword>
<organism evidence="2 3">
    <name type="scientific">Catellatospora citrea</name>
    <dbReference type="NCBI Taxonomy" id="53366"/>
    <lineage>
        <taxon>Bacteria</taxon>
        <taxon>Bacillati</taxon>
        <taxon>Actinomycetota</taxon>
        <taxon>Actinomycetes</taxon>
        <taxon>Micromonosporales</taxon>
        <taxon>Micromonosporaceae</taxon>
        <taxon>Catellatospora</taxon>
    </lineage>
</organism>
<reference evidence="2 3" key="1">
    <citation type="submission" date="2021-01" db="EMBL/GenBank/DDBJ databases">
        <title>Whole genome shotgun sequence of Catellatospora citrea NBRC 14495.</title>
        <authorList>
            <person name="Komaki H."/>
            <person name="Tamura T."/>
        </authorList>
    </citation>
    <scope>NUCLEOTIDE SEQUENCE [LARGE SCALE GENOMIC DNA]</scope>
    <source>
        <strain evidence="2 3">NBRC 14495</strain>
    </source>
</reference>
<dbReference type="AlphaFoldDB" id="A0A8J3KHJ5"/>
<name>A0A8J3KHJ5_9ACTN</name>
<dbReference type="InterPro" id="IPR025164">
    <property type="entry name" value="Toastrack_DUF4097"/>
</dbReference>
<evidence type="ECO:0000313" key="2">
    <source>
        <dbReference type="EMBL" id="GIF99967.1"/>
    </source>
</evidence>
<gene>
    <name evidence="2" type="ORF">Cci01nite_50610</name>
</gene>
<dbReference type="Pfam" id="PF13349">
    <property type="entry name" value="DUF4097"/>
    <property type="match status" value="1"/>
</dbReference>
<dbReference type="EMBL" id="BONH01000024">
    <property type="protein sequence ID" value="GIF99967.1"/>
    <property type="molecule type" value="Genomic_DNA"/>
</dbReference>
<dbReference type="RefSeq" id="WP_120319824.1">
    <property type="nucleotide sequence ID" value="NZ_BONH01000024.1"/>
</dbReference>
<evidence type="ECO:0000259" key="1">
    <source>
        <dbReference type="Pfam" id="PF13349"/>
    </source>
</evidence>
<accession>A0A8J3KHJ5</accession>